<dbReference type="RefSeq" id="WP_134760078.1">
    <property type="nucleotide sequence ID" value="NZ_CP038152.1"/>
</dbReference>
<keyword evidence="1" id="KW-0614">Plasmid</keyword>
<accession>A0A4P7D5H1</accession>
<protein>
    <submittedName>
        <fullName evidence="1">Uncharacterized protein</fullName>
    </submittedName>
</protein>
<dbReference type="EMBL" id="CP038152">
    <property type="protein sequence ID" value="QBR04061.1"/>
    <property type="molecule type" value="Genomic_DNA"/>
</dbReference>
<sequence>MRRPTNSAIEQYYFGLFSSHYALPAGRIEYADKPDVILHGERRLGIEIANLYLVDGSDRTSEQVQGHRRDQVMGRAQSLHRESGGRDIELWATFDPCQPVSDIESLARKLAEIAMRVENSAGRVNPLTFVHVPELHSLFHNGEEYEDAKWRPNQGYTVPLLSVDRVRELVAGKTAKAVGYDKGCEAFWLLLVVEYMDPAQDQFIEWPDGAALAKSPFERILIYKPQFGQVVEAPQAAM</sequence>
<name>A0A4P7D5H1_9BURK</name>
<reference evidence="1 2" key="1">
    <citation type="submission" date="2019-03" db="EMBL/GenBank/DDBJ databases">
        <title>Paraburkholderia sp. 7MH5, isolated from subtropical forest soil.</title>
        <authorList>
            <person name="Gao Z.-H."/>
            <person name="Qiu L.-H."/>
        </authorList>
    </citation>
    <scope>NUCLEOTIDE SEQUENCE [LARGE SCALE GENOMIC DNA]</scope>
    <source>
        <strain evidence="1 2">7MH5</strain>
        <plasmid evidence="1 2">unnamed1</plasmid>
    </source>
</reference>
<gene>
    <name evidence="1" type="ORF">E1956_43555</name>
</gene>
<geneLocation type="plasmid" evidence="1 2">
    <name>unnamed1</name>
</geneLocation>
<organism evidence="1 2">
    <name type="scientific">Paraburkholderia pallida</name>
    <dbReference type="NCBI Taxonomy" id="2547399"/>
    <lineage>
        <taxon>Bacteria</taxon>
        <taxon>Pseudomonadati</taxon>
        <taxon>Pseudomonadota</taxon>
        <taxon>Betaproteobacteria</taxon>
        <taxon>Burkholderiales</taxon>
        <taxon>Burkholderiaceae</taxon>
        <taxon>Paraburkholderia</taxon>
    </lineage>
</organism>
<dbReference type="GeneID" id="39650221"/>
<dbReference type="Proteomes" id="UP000295727">
    <property type="component" value="Plasmid unnamed1"/>
</dbReference>
<dbReference type="KEGG" id="ppai:E1956_43555"/>
<evidence type="ECO:0000313" key="2">
    <source>
        <dbReference type="Proteomes" id="UP000295727"/>
    </source>
</evidence>
<evidence type="ECO:0000313" key="1">
    <source>
        <dbReference type="EMBL" id="QBR04061.1"/>
    </source>
</evidence>
<dbReference type="AlphaFoldDB" id="A0A4P7D5H1"/>
<keyword evidence="2" id="KW-1185">Reference proteome</keyword>
<dbReference type="OrthoDB" id="9009412at2"/>
<proteinExistence type="predicted"/>